<organism evidence="2 3">
    <name type="scientific">Sphingobium scionense</name>
    <dbReference type="NCBI Taxonomy" id="1404341"/>
    <lineage>
        <taxon>Bacteria</taxon>
        <taxon>Pseudomonadati</taxon>
        <taxon>Pseudomonadota</taxon>
        <taxon>Alphaproteobacteria</taxon>
        <taxon>Sphingomonadales</taxon>
        <taxon>Sphingomonadaceae</taxon>
        <taxon>Sphingobium</taxon>
    </lineage>
</organism>
<evidence type="ECO:0000313" key="3">
    <source>
        <dbReference type="Proteomes" id="UP000590524"/>
    </source>
</evidence>
<evidence type="ECO:0000259" key="1">
    <source>
        <dbReference type="SMART" id="SM00530"/>
    </source>
</evidence>
<evidence type="ECO:0000313" key="2">
    <source>
        <dbReference type="EMBL" id="MBB4149098.1"/>
    </source>
</evidence>
<dbReference type="CDD" id="cd00093">
    <property type="entry name" value="HTH_XRE"/>
    <property type="match status" value="1"/>
</dbReference>
<dbReference type="InterPro" id="IPR010982">
    <property type="entry name" value="Lambda_DNA-bd_dom_sf"/>
</dbReference>
<dbReference type="RefSeq" id="WP_188082742.1">
    <property type="nucleotide sequence ID" value="NZ_JACIEU010000011.1"/>
</dbReference>
<dbReference type="SMART" id="SM00530">
    <property type="entry name" value="HTH_XRE"/>
    <property type="match status" value="1"/>
</dbReference>
<dbReference type="InterPro" id="IPR001387">
    <property type="entry name" value="Cro/C1-type_HTH"/>
</dbReference>
<dbReference type="Proteomes" id="UP000590524">
    <property type="component" value="Unassembled WGS sequence"/>
</dbReference>
<name>A0A7W6PVT2_9SPHN</name>
<dbReference type="Pfam" id="PF13560">
    <property type="entry name" value="HTH_31"/>
    <property type="match status" value="1"/>
</dbReference>
<protein>
    <submittedName>
        <fullName evidence="2">Transcriptional regulator with XRE-family HTH domain</fullName>
    </submittedName>
</protein>
<comment type="caution">
    <text evidence="2">The sequence shown here is derived from an EMBL/GenBank/DDBJ whole genome shotgun (WGS) entry which is preliminary data.</text>
</comment>
<keyword evidence="3" id="KW-1185">Reference proteome</keyword>
<dbReference type="AlphaFoldDB" id="A0A7W6PVT2"/>
<sequence length="133" mass="14218">MMTPGSYLKLRRQAAGLSVDDVAGLVHTAPHLGAFDRSAWIGRIESDVAAISPDVVRALASAFRFDRRVLLRLIDLRSYGTDIGVTPRICAICACSDADPCLDEQTHRACAWVSADLCSGCAPTAKEETARAA</sequence>
<dbReference type="EMBL" id="JACIEU010000011">
    <property type="protein sequence ID" value="MBB4149098.1"/>
    <property type="molecule type" value="Genomic_DNA"/>
</dbReference>
<reference evidence="2 3" key="1">
    <citation type="submission" date="2020-08" db="EMBL/GenBank/DDBJ databases">
        <title>Genomic Encyclopedia of Type Strains, Phase IV (KMG-IV): sequencing the most valuable type-strain genomes for metagenomic binning, comparative biology and taxonomic classification.</title>
        <authorList>
            <person name="Goeker M."/>
        </authorList>
    </citation>
    <scope>NUCLEOTIDE SEQUENCE [LARGE SCALE GENOMIC DNA]</scope>
    <source>
        <strain evidence="2 3">DSM 19371</strain>
    </source>
</reference>
<feature type="domain" description="HTH cro/C1-type" evidence="1">
    <location>
        <begin position="7"/>
        <end position="70"/>
    </location>
</feature>
<dbReference type="SUPFAM" id="SSF47413">
    <property type="entry name" value="lambda repressor-like DNA-binding domains"/>
    <property type="match status" value="1"/>
</dbReference>
<gene>
    <name evidence="2" type="ORF">GGQ90_002887</name>
</gene>
<dbReference type="Gene3D" id="1.10.260.40">
    <property type="entry name" value="lambda repressor-like DNA-binding domains"/>
    <property type="match status" value="1"/>
</dbReference>
<accession>A0A7W6PVT2</accession>
<proteinExistence type="predicted"/>
<dbReference type="GO" id="GO:0003677">
    <property type="term" value="F:DNA binding"/>
    <property type="evidence" value="ECO:0007669"/>
    <property type="project" value="InterPro"/>
</dbReference>